<gene>
    <name evidence="1" type="ORF">S01H4_67462</name>
</gene>
<sequence>RPISWIIDKTVDSVRPNISLSWGGIIEADYW</sequence>
<organism evidence="1">
    <name type="scientific">marine sediment metagenome</name>
    <dbReference type="NCBI Taxonomy" id="412755"/>
    <lineage>
        <taxon>unclassified sequences</taxon>
        <taxon>metagenomes</taxon>
        <taxon>ecological metagenomes</taxon>
    </lineage>
</organism>
<dbReference type="EMBL" id="BART01042460">
    <property type="protein sequence ID" value="GAH23321.1"/>
    <property type="molecule type" value="Genomic_DNA"/>
</dbReference>
<name>X1DQP8_9ZZZZ</name>
<protein>
    <submittedName>
        <fullName evidence="1">Uncharacterized protein</fullName>
    </submittedName>
</protein>
<reference evidence="1" key="1">
    <citation type="journal article" date="2014" name="Front. Microbiol.">
        <title>High frequency of phylogenetically diverse reductive dehalogenase-homologous genes in deep subseafloor sedimentary metagenomes.</title>
        <authorList>
            <person name="Kawai M."/>
            <person name="Futagami T."/>
            <person name="Toyoda A."/>
            <person name="Takaki Y."/>
            <person name="Nishi S."/>
            <person name="Hori S."/>
            <person name="Arai W."/>
            <person name="Tsubouchi T."/>
            <person name="Morono Y."/>
            <person name="Uchiyama I."/>
            <person name="Ito T."/>
            <person name="Fujiyama A."/>
            <person name="Inagaki F."/>
            <person name="Takami H."/>
        </authorList>
    </citation>
    <scope>NUCLEOTIDE SEQUENCE</scope>
    <source>
        <strain evidence="1">Expedition CK06-06</strain>
    </source>
</reference>
<dbReference type="AlphaFoldDB" id="X1DQP8"/>
<evidence type="ECO:0000313" key="1">
    <source>
        <dbReference type="EMBL" id="GAH23321.1"/>
    </source>
</evidence>
<accession>X1DQP8</accession>
<feature type="non-terminal residue" evidence="1">
    <location>
        <position position="31"/>
    </location>
</feature>
<feature type="non-terminal residue" evidence="1">
    <location>
        <position position="1"/>
    </location>
</feature>
<comment type="caution">
    <text evidence="1">The sequence shown here is derived from an EMBL/GenBank/DDBJ whole genome shotgun (WGS) entry which is preliminary data.</text>
</comment>
<proteinExistence type="predicted"/>